<dbReference type="AlphaFoldDB" id="A0A2M3ZWJ6"/>
<proteinExistence type="predicted"/>
<sequence length="93" mass="10660">MVFQVFLQLFLRFKISYANFAYEVCLYLVHPFDVHSKFILPVVAIAAVVTIKAKTFMNLSNVAAEIMRRLEANFTLGTLVLSFRFVRGLVLVQ</sequence>
<evidence type="ECO:0000313" key="1">
    <source>
        <dbReference type="EMBL" id="MBW32862.1"/>
    </source>
</evidence>
<reference evidence="1" key="1">
    <citation type="submission" date="2018-01" db="EMBL/GenBank/DDBJ databases">
        <title>An insight into the sialome of Amazonian anophelines.</title>
        <authorList>
            <person name="Ribeiro J.M."/>
            <person name="Scarpassa V."/>
            <person name="Calvo E."/>
        </authorList>
    </citation>
    <scope>NUCLEOTIDE SEQUENCE</scope>
    <source>
        <tissue evidence="1">Salivary glands</tissue>
    </source>
</reference>
<dbReference type="EMBL" id="GGFM01012111">
    <property type="protein sequence ID" value="MBW32862.1"/>
    <property type="molecule type" value="Transcribed_RNA"/>
</dbReference>
<protein>
    <submittedName>
        <fullName evidence="1">Putative secreted peptide</fullName>
    </submittedName>
</protein>
<accession>A0A2M3ZWJ6</accession>
<name>A0A2M3ZWJ6_9DIPT</name>
<organism evidence="1">
    <name type="scientific">Anopheles braziliensis</name>
    <dbReference type="NCBI Taxonomy" id="58242"/>
    <lineage>
        <taxon>Eukaryota</taxon>
        <taxon>Metazoa</taxon>
        <taxon>Ecdysozoa</taxon>
        <taxon>Arthropoda</taxon>
        <taxon>Hexapoda</taxon>
        <taxon>Insecta</taxon>
        <taxon>Pterygota</taxon>
        <taxon>Neoptera</taxon>
        <taxon>Endopterygota</taxon>
        <taxon>Diptera</taxon>
        <taxon>Nematocera</taxon>
        <taxon>Culicoidea</taxon>
        <taxon>Culicidae</taxon>
        <taxon>Anophelinae</taxon>
        <taxon>Anopheles</taxon>
    </lineage>
</organism>